<comment type="catalytic activity">
    <reaction evidence="1">
        <text>a 2'-deoxyribonucleoside 5'-diphosphate + ATP = a 2'-deoxyribonucleoside 5'-triphosphate + ADP</text>
        <dbReference type="Rhea" id="RHEA:44640"/>
        <dbReference type="ChEBI" id="CHEBI:30616"/>
        <dbReference type="ChEBI" id="CHEBI:61560"/>
        <dbReference type="ChEBI" id="CHEBI:73316"/>
        <dbReference type="ChEBI" id="CHEBI:456216"/>
        <dbReference type="EC" id="2.7.4.6"/>
    </reaction>
</comment>
<comment type="similarity">
    <text evidence="4">Belongs to the NDK family.</text>
</comment>
<evidence type="ECO:0000256" key="4">
    <source>
        <dbReference type="ARBA" id="ARBA00008142"/>
    </source>
</evidence>
<evidence type="ECO:0000256" key="5">
    <source>
        <dbReference type="ARBA" id="ARBA00012966"/>
    </source>
</evidence>
<dbReference type="Gene3D" id="3.30.70.141">
    <property type="entry name" value="Nucleoside diphosphate kinase-like domain"/>
    <property type="match status" value="1"/>
</dbReference>
<dbReference type="GO" id="GO:0004550">
    <property type="term" value="F:nucleoside diphosphate kinase activity"/>
    <property type="evidence" value="ECO:0007669"/>
    <property type="project" value="UniProtKB-EC"/>
</dbReference>
<dbReference type="EC" id="2.7.4.6" evidence="5"/>
<gene>
    <name evidence="9" type="ORF">MKW94_012247</name>
</gene>
<dbReference type="EMBL" id="JAJJMA010156322">
    <property type="protein sequence ID" value="MCL7035405.1"/>
    <property type="molecule type" value="Genomic_DNA"/>
</dbReference>
<sequence length="342" mass="38382">MPFEEEKKLPPMKRPKLMVEEEDMEKMVMERAFILCYPDCVFCQFTGKILHDLEKSSLSIKRIRLVCATEKFLDQFFSMEGRNIFEEKLPGSIFCPYPFVAVEVEGHNANEKVRSILPESVVRVYSSGSAASREEDCGLWFGGTDSAADWMNEAVKSSQLACALPNGDTFGPVETVVQKLLEEDHLKSSRLKIDTVFRDFYDNFYHEDLTFVLIKPRAFEVQCVGEVLFHLEKRGRGIRGLNMVTECDALPADSHGYGIALVMQHFDHAAIRIITTCGDAPPRIIDRDTVVEISSDLIHLGKAGDRSMIADYFKCGAVSWVNPSTGASCGGYFLANLSSLQF</sequence>
<evidence type="ECO:0000313" key="9">
    <source>
        <dbReference type="EMBL" id="MCL7035405.1"/>
    </source>
</evidence>
<keyword evidence="6" id="KW-0808">Transferase</keyword>
<feature type="domain" description="Nucleoside diphosphate kinase-like" evidence="8">
    <location>
        <begin position="30"/>
        <end position="117"/>
    </location>
</feature>
<comment type="caution">
    <text evidence="9">The sequence shown here is derived from an EMBL/GenBank/DDBJ whole genome shotgun (WGS) entry which is preliminary data.</text>
</comment>
<evidence type="ECO:0000256" key="1">
    <source>
        <dbReference type="ARBA" id="ARBA00000082"/>
    </source>
</evidence>
<dbReference type="InterPro" id="IPR036850">
    <property type="entry name" value="NDK-like_dom_sf"/>
</dbReference>
<comment type="catalytic activity">
    <reaction evidence="2">
        <text>a ribonucleoside 5'-diphosphate + ATP = a ribonucleoside 5'-triphosphate + ADP</text>
        <dbReference type="Rhea" id="RHEA:18113"/>
        <dbReference type="ChEBI" id="CHEBI:30616"/>
        <dbReference type="ChEBI" id="CHEBI:57930"/>
        <dbReference type="ChEBI" id="CHEBI:61557"/>
        <dbReference type="ChEBI" id="CHEBI:456216"/>
        <dbReference type="EC" id="2.7.4.6"/>
    </reaction>
</comment>
<evidence type="ECO:0000256" key="7">
    <source>
        <dbReference type="ARBA" id="ARBA00022777"/>
    </source>
</evidence>
<dbReference type="Pfam" id="PF00334">
    <property type="entry name" value="NDK"/>
    <property type="match status" value="1"/>
</dbReference>
<keyword evidence="10" id="KW-1185">Reference proteome</keyword>
<dbReference type="SUPFAM" id="SSF54919">
    <property type="entry name" value="Nucleoside diphosphate kinase, NDK"/>
    <property type="match status" value="1"/>
</dbReference>
<dbReference type="PANTHER" id="PTHR11349">
    <property type="entry name" value="NUCLEOSIDE DIPHOSPHATE KINASE"/>
    <property type="match status" value="1"/>
</dbReference>
<comment type="cofactor">
    <cofactor evidence="3">
        <name>Mg(2+)</name>
        <dbReference type="ChEBI" id="CHEBI:18420"/>
    </cofactor>
</comment>
<keyword evidence="7" id="KW-0418">Kinase</keyword>
<organism evidence="9 10">
    <name type="scientific">Papaver nudicaule</name>
    <name type="common">Iceland poppy</name>
    <dbReference type="NCBI Taxonomy" id="74823"/>
    <lineage>
        <taxon>Eukaryota</taxon>
        <taxon>Viridiplantae</taxon>
        <taxon>Streptophyta</taxon>
        <taxon>Embryophyta</taxon>
        <taxon>Tracheophyta</taxon>
        <taxon>Spermatophyta</taxon>
        <taxon>Magnoliopsida</taxon>
        <taxon>Ranunculales</taxon>
        <taxon>Papaveraceae</taxon>
        <taxon>Papaveroideae</taxon>
        <taxon>Papaver</taxon>
    </lineage>
</organism>
<dbReference type="AlphaFoldDB" id="A0AA41V5F3"/>
<protein>
    <recommendedName>
        <fullName evidence="5">nucleoside-diphosphate kinase</fullName>
        <ecNumber evidence="5">2.7.4.6</ecNumber>
    </recommendedName>
</protein>
<reference evidence="9" key="1">
    <citation type="submission" date="2022-03" db="EMBL/GenBank/DDBJ databases">
        <title>A functionally conserved STORR gene fusion in Papaver species that diverged 16.8 million years ago.</title>
        <authorList>
            <person name="Catania T."/>
        </authorList>
    </citation>
    <scope>NUCLEOTIDE SEQUENCE</scope>
    <source>
        <strain evidence="9">S-191538</strain>
    </source>
</reference>
<dbReference type="InterPro" id="IPR034907">
    <property type="entry name" value="NDK-like_dom"/>
</dbReference>
<evidence type="ECO:0000313" key="10">
    <source>
        <dbReference type="Proteomes" id="UP001177140"/>
    </source>
</evidence>
<evidence type="ECO:0000259" key="8">
    <source>
        <dbReference type="Pfam" id="PF00334"/>
    </source>
</evidence>
<evidence type="ECO:0000256" key="6">
    <source>
        <dbReference type="ARBA" id="ARBA00022679"/>
    </source>
</evidence>
<evidence type="ECO:0000256" key="3">
    <source>
        <dbReference type="ARBA" id="ARBA00001946"/>
    </source>
</evidence>
<dbReference type="Proteomes" id="UP001177140">
    <property type="component" value="Unassembled WGS sequence"/>
</dbReference>
<proteinExistence type="inferred from homology"/>
<name>A0AA41V5F3_PAPNU</name>
<evidence type="ECO:0000256" key="2">
    <source>
        <dbReference type="ARBA" id="ARBA00000937"/>
    </source>
</evidence>
<accession>A0AA41V5F3</accession>